<comment type="caution">
    <text evidence="2">The sequence shown here is derived from an EMBL/GenBank/DDBJ whole genome shotgun (WGS) entry which is preliminary data.</text>
</comment>
<gene>
    <name evidence="2" type="ORF">NM961_08670</name>
</gene>
<feature type="transmembrane region" description="Helical" evidence="1">
    <location>
        <begin position="168"/>
        <end position="198"/>
    </location>
</feature>
<feature type="transmembrane region" description="Helical" evidence="1">
    <location>
        <begin position="330"/>
        <end position="354"/>
    </location>
</feature>
<keyword evidence="1" id="KW-1133">Transmembrane helix</keyword>
<reference evidence="2" key="1">
    <citation type="submission" date="2022-07" db="EMBL/GenBank/DDBJ databases">
        <title>Tahibacter sp., a new gammaproteobacterium isolated from the silt sample collected at pig farm.</title>
        <authorList>
            <person name="Chen H."/>
        </authorList>
    </citation>
    <scope>NUCLEOTIDE SEQUENCE</scope>
    <source>
        <strain evidence="2">P2K</strain>
    </source>
</reference>
<feature type="transmembrane region" description="Helical" evidence="1">
    <location>
        <begin position="366"/>
        <end position="383"/>
    </location>
</feature>
<accession>A0ABT1QR60</accession>
<organism evidence="2 3">
    <name type="scientific">Tahibacter harae</name>
    <dbReference type="NCBI Taxonomy" id="2963937"/>
    <lineage>
        <taxon>Bacteria</taxon>
        <taxon>Pseudomonadati</taxon>
        <taxon>Pseudomonadota</taxon>
        <taxon>Gammaproteobacteria</taxon>
        <taxon>Lysobacterales</taxon>
        <taxon>Rhodanobacteraceae</taxon>
        <taxon>Tahibacter</taxon>
    </lineage>
</organism>
<dbReference type="EMBL" id="JANFQO010000006">
    <property type="protein sequence ID" value="MCQ4164782.1"/>
    <property type="molecule type" value="Genomic_DNA"/>
</dbReference>
<evidence type="ECO:0000313" key="2">
    <source>
        <dbReference type="EMBL" id="MCQ4164782.1"/>
    </source>
</evidence>
<feature type="transmembrane region" description="Helical" evidence="1">
    <location>
        <begin position="80"/>
        <end position="102"/>
    </location>
</feature>
<feature type="transmembrane region" description="Helical" evidence="1">
    <location>
        <begin position="395"/>
        <end position="416"/>
    </location>
</feature>
<proteinExistence type="predicted"/>
<keyword evidence="1" id="KW-0472">Membrane</keyword>
<keyword evidence="1" id="KW-0812">Transmembrane</keyword>
<feature type="transmembrane region" description="Helical" evidence="1">
    <location>
        <begin position="204"/>
        <end position="221"/>
    </location>
</feature>
<name>A0ABT1QR60_9GAMM</name>
<evidence type="ECO:0000256" key="1">
    <source>
        <dbReference type="SAM" id="Phobius"/>
    </source>
</evidence>
<dbReference type="RefSeq" id="WP_255913713.1">
    <property type="nucleotide sequence ID" value="NZ_JANFQO010000006.1"/>
</dbReference>
<dbReference type="Proteomes" id="UP001165498">
    <property type="component" value="Unassembled WGS sequence"/>
</dbReference>
<protein>
    <recommendedName>
        <fullName evidence="4">4-amino-4-deoxy-L-arabinose transferase-like glycosyltransferase</fullName>
    </recommendedName>
</protein>
<evidence type="ECO:0008006" key="4">
    <source>
        <dbReference type="Google" id="ProtNLM"/>
    </source>
</evidence>
<evidence type="ECO:0000313" key="3">
    <source>
        <dbReference type="Proteomes" id="UP001165498"/>
    </source>
</evidence>
<feature type="transmembrane region" description="Helical" evidence="1">
    <location>
        <begin position="299"/>
        <end position="318"/>
    </location>
</feature>
<feature type="transmembrane region" description="Helical" evidence="1">
    <location>
        <begin position="109"/>
        <end position="127"/>
    </location>
</feature>
<keyword evidence="3" id="KW-1185">Reference proteome</keyword>
<sequence>MERLLVAAALALALFFLATALVAIANFAWRQPMFDQFRVYENFINLPFPSSLWQLDNGHRPILPALIRVADIHLFGSRQLLQIIFGSGCALATALTIALCAWRDPAAPAATRAGGVLAAVVAVFWLANARELMHSHEMVQAYASTLSVTLAALCTWRAQGGAARRWMLLATLACVAATFSFGSGIASFVAVLLTGLLLRLPRSVLLLPAAALAACLALYVFMLPGDGSVREVLAFRPLDSLLTSARWLASPWVNGWLGVGHDPLHAWVGEYMQQSRPGRVLAQSADLANALPGADWRTTTSACIGLLGLAALAWAVIARLRWSQPTRLEVIALCLGLFTAASAGIIGLSRLNYLQLHPDQLFADRYLVWPCLFWLSLVLLALARLHRLARGRIGAVAAVVVLALPLLVTHRMYAGWAASVYRKTEQLAAAARSGVVDLSLYPVAADADAATVGRTLALLRERRLAMFGGGWQAVGETWSGSLDAAAPLQAQLLQQAPVADAASARPALHFSGVLAAATPRPAGTRLLVLDAASRVHGYAQISFIAPHKSSLRLDLPAKRGFDGYIAGYDANQAYRLVAADFGSGRAWPVLEIPAAAAAPAIPAAPSPLATTPLPQIPAAPPKL</sequence>